<keyword evidence="4" id="KW-0808">Transferase</keyword>
<name>C0CL33_BLAHS</name>
<keyword evidence="3" id="KW-1003">Cell membrane</keyword>
<dbReference type="GO" id="GO:0047355">
    <property type="term" value="F:CDP-glycerol glycerophosphotransferase activity"/>
    <property type="evidence" value="ECO:0007669"/>
    <property type="project" value="InterPro"/>
</dbReference>
<reference evidence="7 8" key="2">
    <citation type="submission" date="2009-02" db="EMBL/GenBank/DDBJ databases">
        <title>Draft genome sequence of Blautia hydrogenotrophica DSM 10507 (Ruminococcus hydrogenotrophicus DSM 10507).</title>
        <authorList>
            <person name="Sudarsanam P."/>
            <person name="Ley R."/>
            <person name="Guruge J."/>
            <person name="Turnbaugh P.J."/>
            <person name="Mahowald M."/>
            <person name="Liep D."/>
            <person name="Gordon J."/>
        </authorList>
    </citation>
    <scope>NUCLEOTIDE SEQUENCE [LARGE SCALE GENOMIC DNA]</scope>
    <source>
        <strain evidence="8">DSM 10507 / JCM 14656 / S5a33</strain>
    </source>
</reference>
<keyword evidence="5" id="KW-0777">Teichoic acid biosynthesis</keyword>
<accession>C0CL33</accession>
<dbReference type="RefSeq" id="WP_005947776.1">
    <property type="nucleotide sequence ID" value="NZ_CP136423.1"/>
</dbReference>
<dbReference type="EMBL" id="ACBZ01000076">
    <property type="protein sequence ID" value="EEG49521.1"/>
    <property type="molecule type" value="Genomic_DNA"/>
</dbReference>
<dbReference type="HOGENOM" id="CLU_029598_2_1_9"/>
<dbReference type="Proteomes" id="UP000003100">
    <property type="component" value="Unassembled WGS sequence"/>
</dbReference>
<sequence length="399" mass="47210">MVKGKWKRKLYFGGGQLLSVLSKLIPKDSRRICFFCKSGLDDNSEALFTYLKKRGYQKKYRIYCVVDHPDQYRQLEEENVFMISVKGCLWQLFRSRYLFCHGEMLAIMPTKKQISVNYWHGTPLKKINGMLDKLGNYRYDFFTYITAAAPMFQPVFVQAFGCRQDQVLLCGHPRNDYLFQTEEGLKQLGIDSAEYEKIFLWMPTYRKSRDGYIQDTEESCEEIGGLPLFADVEELGELNRFLERQNCLLILKMHPAQDLSRLNPKIRQYRRICFLTNEDMRRRQVPLYSLVKEADALITDYSSVYFDYLLLDRPIGFVLEDLESYEGHRGFVVPNPLDYMPGEKIYCKEELLDFFRKVVNEEDNFKEERKKICDQVNYYQDGNNCARLLELIHLEVDHS</sequence>
<evidence type="ECO:0000256" key="6">
    <source>
        <dbReference type="ARBA" id="ARBA00023136"/>
    </source>
</evidence>
<reference evidence="7 8" key="1">
    <citation type="submission" date="2009-01" db="EMBL/GenBank/DDBJ databases">
        <authorList>
            <person name="Fulton L."/>
            <person name="Clifton S."/>
            <person name="Fulton B."/>
            <person name="Xu J."/>
            <person name="Minx P."/>
            <person name="Pepin K.H."/>
            <person name="Johnson M."/>
            <person name="Bhonagiri V."/>
            <person name="Nash W.E."/>
            <person name="Mardis E.R."/>
            <person name="Wilson R.K."/>
        </authorList>
    </citation>
    <scope>NUCLEOTIDE SEQUENCE [LARGE SCALE GENOMIC DNA]</scope>
    <source>
        <strain evidence="8">DSM 10507 / JCM 14656 / S5a33</strain>
    </source>
</reference>
<protein>
    <recommendedName>
        <fullName evidence="9">Teichoic acid poly(glycerol phosphate) polymerase</fullName>
    </recommendedName>
</protein>
<dbReference type="InterPro" id="IPR043148">
    <property type="entry name" value="TagF_C"/>
</dbReference>
<dbReference type="PANTHER" id="PTHR37316:SF3">
    <property type="entry name" value="TEICHOIC ACID GLYCEROL-PHOSPHATE TRANSFERASE"/>
    <property type="match status" value="1"/>
</dbReference>
<dbReference type="InterPro" id="IPR051612">
    <property type="entry name" value="Teichoic_Acid_Biosynth"/>
</dbReference>
<dbReference type="Pfam" id="PF04464">
    <property type="entry name" value="Glyphos_transf"/>
    <property type="match status" value="1"/>
</dbReference>
<dbReference type="InterPro" id="IPR007554">
    <property type="entry name" value="Glycerophosphate_synth"/>
</dbReference>
<evidence type="ECO:0000256" key="3">
    <source>
        <dbReference type="ARBA" id="ARBA00022475"/>
    </source>
</evidence>
<comment type="similarity">
    <text evidence="2">Belongs to the CDP-glycerol glycerophosphotransferase family.</text>
</comment>
<evidence type="ECO:0000256" key="5">
    <source>
        <dbReference type="ARBA" id="ARBA00022944"/>
    </source>
</evidence>
<dbReference type="GO" id="GO:0019350">
    <property type="term" value="P:teichoic acid biosynthetic process"/>
    <property type="evidence" value="ECO:0007669"/>
    <property type="project" value="UniProtKB-KW"/>
</dbReference>
<dbReference type="InterPro" id="IPR043149">
    <property type="entry name" value="TagF_N"/>
</dbReference>
<evidence type="ECO:0000256" key="4">
    <source>
        <dbReference type="ARBA" id="ARBA00022679"/>
    </source>
</evidence>
<dbReference type="GeneID" id="86820205"/>
<dbReference type="AlphaFoldDB" id="C0CL33"/>
<proteinExistence type="inferred from homology"/>
<evidence type="ECO:0000313" key="8">
    <source>
        <dbReference type="Proteomes" id="UP000003100"/>
    </source>
</evidence>
<keyword evidence="6" id="KW-0472">Membrane</keyword>
<dbReference type="PANTHER" id="PTHR37316">
    <property type="entry name" value="TEICHOIC ACID GLYCEROL-PHOSPHATE PRIMASE"/>
    <property type="match status" value="1"/>
</dbReference>
<organism evidence="7 8">
    <name type="scientific">Blautia hydrogenotrophica (strain DSM 10507 / JCM 14656 / S5a33)</name>
    <name type="common">Ruminococcus hydrogenotrophicus</name>
    <dbReference type="NCBI Taxonomy" id="476272"/>
    <lineage>
        <taxon>Bacteria</taxon>
        <taxon>Bacillati</taxon>
        <taxon>Bacillota</taxon>
        <taxon>Clostridia</taxon>
        <taxon>Lachnospirales</taxon>
        <taxon>Lachnospiraceae</taxon>
        <taxon>Blautia</taxon>
    </lineage>
</organism>
<dbReference type="eggNOG" id="COG1887">
    <property type="taxonomic scope" value="Bacteria"/>
</dbReference>
<evidence type="ECO:0000313" key="7">
    <source>
        <dbReference type="EMBL" id="EEG49521.1"/>
    </source>
</evidence>
<dbReference type="PATRIC" id="fig|476272.21.peg.2903"/>
<evidence type="ECO:0008006" key="9">
    <source>
        <dbReference type="Google" id="ProtNLM"/>
    </source>
</evidence>
<dbReference type="SUPFAM" id="SSF53756">
    <property type="entry name" value="UDP-Glycosyltransferase/glycogen phosphorylase"/>
    <property type="match status" value="1"/>
</dbReference>
<evidence type="ECO:0000256" key="1">
    <source>
        <dbReference type="ARBA" id="ARBA00004202"/>
    </source>
</evidence>
<comment type="caution">
    <text evidence="7">The sequence shown here is derived from an EMBL/GenBank/DDBJ whole genome shotgun (WGS) entry which is preliminary data.</text>
</comment>
<dbReference type="Gene3D" id="3.40.50.12580">
    <property type="match status" value="1"/>
</dbReference>
<evidence type="ECO:0000256" key="2">
    <source>
        <dbReference type="ARBA" id="ARBA00010488"/>
    </source>
</evidence>
<gene>
    <name evidence="7" type="ORF">RUMHYD_01554</name>
</gene>
<dbReference type="GO" id="GO:0005886">
    <property type="term" value="C:plasma membrane"/>
    <property type="evidence" value="ECO:0007669"/>
    <property type="project" value="UniProtKB-SubCell"/>
</dbReference>
<comment type="subcellular location">
    <subcellularLocation>
        <location evidence="1">Cell membrane</location>
        <topology evidence="1">Peripheral membrane protein</topology>
    </subcellularLocation>
</comment>
<dbReference type="Gene3D" id="3.40.50.11820">
    <property type="match status" value="1"/>
</dbReference>
<keyword evidence="8" id="KW-1185">Reference proteome</keyword>